<reference evidence="6" key="1">
    <citation type="submission" date="2016-11" db="EMBL/GenBank/DDBJ databases">
        <authorList>
            <person name="Varghese N."/>
            <person name="Submissions S."/>
        </authorList>
    </citation>
    <scope>NUCLEOTIDE SEQUENCE [LARGE SCALE GENOMIC DNA]</scope>
    <source>
        <strain evidence="6">DSM 16785</strain>
    </source>
</reference>
<dbReference type="GO" id="GO:0015768">
    <property type="term" value="P:maltose transport"/>
    <property type="evidence" value="ECO:0007669"/>
    <property type="project" value="TreeGrafter"/>
</dbReference>
<dbReference type="PANTHER" id="PTHR30061">
    <property type="entry name" value="MALTOSE-BINDING PERIPLASMIC PROTEIN"/>
    <property type="match status" value="1"/>
</dbReference>
<evidence type="ECO:0000256" key="5">
    <source>
        <dbReference type="SAM" id="SignalP"/>
    </source>
</evidence>
<keyword evidence="3" id="KW-0762">Sugar transport</keyword>
<keyword evidence="7" id="KW-1185">Reference proteome</keyword>
<sequence>MKKVVVVALLVLFAFTSIFAASNKIVVWCSEKQVDFMKTFGEKFTRDTGILVEVQQVNFGDIKSKFLTAAQAGEGPDVIVGAHDWVGELVENGLIDSIPFSAIETDKFAQSGLNAFTVNGKLYGVPYAIEAVALLYNKDYVEEAPKTIEDLKAVAAEYTTDETLGFVYDAGNFYFSYGFIAGNGGYVFKWTKENGYDVNNIGLANDGAIKGAELIKSFFDEGLIPQGANYGTMDSMFKDGLAAMIINGPWAVKDYINAGIDFGVLPLTELELSDGHFGKPFVGVQGLMVNARSENKALAKEFVINYLATKDGIYEFYLADPRLPARTDVAKIIEEKGGPVPKEIVDAFVKSAAGGEPMPNVPEMGSVWGPMGDALSQIINGQLEPAQALKEAVEKIKTAISK</sequence>
<dbReference type="GO" id="GO:0015144">
    <property type="term" value="F:carbohydrate transmembrane transporter activity"/>
    <property type="evidence" value="ECO:0007669"/>
    <property type="project" value="InterPro"/>
</dbReference>
<dbReference type="InterPro" id="IPR006059">
    <property type="entry name" value="SBP"/>
</dbReference>
<evidence type="ECO:0000256" key="3">
    <source>
        <dbReference type="ARBA" id="ARBA00022597"/>
    </source>
</evidence>
<keyword evidence="4 5" id="KW-0732">Signal</keyword>
<dbReference type="GO" id="GO:0042956">
    <property type="term" value="P:maltodextrin transmembrane transport"/>
    <property type="evidence" value="ECO:0007669"/>
    <property type="project" value="TreeGrafter"/>
</dbReference>
<dbReference type="GO" id="GO:0055052">
    <property type="term" value="C:ATP-binding cassette (ABC) transporter complex, substrate-binding subunit-containing"/>
    <property type="evidence" value="ECO:0007669"/>
    <property type="project" value="TreeGrafter"/>
</dbReference>
<dbReference type="RefSeq" id="WP_072862141.1">
    <property type="nucleotide sequence ID" value="NZ_FQUI01000001.1"/>
</dbReference>
<evidence type="ECO:0000256" key="4">
    <source>
        <dbReference type="ARBA" id="ARBA00022729"/>
    </source>
</evidence>
<name>A0A1M4S4N6_MARH1</name>
<accession>A0A1M4S4N6</accession>
<evidence type="ECO:0000313" key="6">
    <source>
        <dbReference type="EMBL" id="SHE27174.1"/>
    </source>
</evidence>
<evidence type="ECO:0000256" key="1">
    <source>
        <dbReference type="ARBA" id="ARBA00008520"/>
    </source>
</evidence>
<keyword evidence="2" id="KW-0813">Transport</keyword>
<feature type="chain" id="PRO_5012951294" evidence="5">
    <location>
        <begin position="21"/>
        <end position="402"/>
    </location>
</feature>
<dbReference type="AlphaFoldDB" id="A0A1M4S4N6"/>
<gene>
    <name evidence="6" type="ORF">SAMN02745164_00024</name>
</gene>
<organism evidence="6 7">
    <name type="scientific">Marinitoga hydrogenitolerans (strain DSM 16785 / JCM 12826 / AT1271)</name>
    <dbReference type="NCBI Taxonomy" id="1122195"/>
    <lineage>
        <taxon>Bacteria</taxon>
        <taxon>Thermotogati</taxon>
        <taxon>Thermotogota</taxon>
        <taxon>Thermotogae</taxon>
        <taxon>Petrotogales</taxon>
        <taxon>Petrotogaceae</taxon>
        <taxon>Marinitoga</taxon>
    </lineage>
</organism>
<dbReference type="PRINTS" id="PR00181">
    <property type="entry name" value="MALTOSEBP"/>
</dbReference>
<dbReference type="Pfam" id="PF13416">
    <property type="entry name" value="SBP_bac_8"/>
    <property type="match status" value="1"/>
</dbReference>
<dbReference type="SUPFAM" id="SSF53850">
    <property type="entry name" value="Periplasmic binding protein-like II"/>
    <property type="match status" value="1"/>
</dbReference>
<dbReference type="InterPro" id="IPR006060">
    <property type="entry name" value="Maltose/Cyclodextrin-bd"/>
</dbReference>
<dbReference type="Proteomes" id="UP000184334">
    <property type="component" value="Unassembled WGS sequence"/>
</dbReference>
<protein>
    <submittedName>
        <fullName evidence="6">Maltose/maltodextrin transport system substrate-binding protein</fullName>
    </submittedName>
</protein>
<feature type="signal peptide" evidence="5">
    <location>
        <begin position="1"/>
        <end position="20"/>
    </location>
</feature>
<proteinExistence type="inferred from homology"/>
<evidence type="ECO:0000256" key="2">
    <source>
        <dbReference type="ARBA" id="ARBA00022448"/>
    </source>
</evidence>
<dbReference type="STRING" id="1122195.SAMN02745164_00024"/>
<dbReference type="PANTHER" id="PTHR30061:SF50">
    <property type="entry name" value="MALTOSE_MALTODEXTRIN-BINDING PERIPLASMIC PROTEIN"/>
    <property type="match status" value="1"/>
</dbReference>
<comment type="similarity">
    <text evidence="1">Belongs to the bacterial solute-binding protein 1 family.</text>
</comment>
<dbReference type="EMBL" id="FQUI01000001">
    <property type="protein sequence ID" value="SHE27174.1"/>
    <property type="molecule type" value="Genomic_DNA"/>
</dbReference>
<dbReference type="CDD" id="cd13586">
    <property type="entry name" value="PBP2_Maltose_binding_like"/>
    <property type="match status" value="1"/>
</dbReference>
<dbReference type="GO" id="GO:1901982">
    <property type="term" value="F:maltose binding"/>
    <property type="evidence" value="ECO:0007669"/>
    <property type="project" value="TreeGrafter"/>
</dbReference>
<comment type="caution">
    <text evidence="6">The sequence shown here is derived from an EMBL/GenBank/DDBJ whole genome shotgun (WGS) entry which is preliminary data.</text>
</comment>
<evidence type="ECO:0000313" key="7">
    <source>
        <dbReference type="Proteomes" id="UP000184334"/>
    </source>
</evidence>
<dbReference type="OrthoDB" id="9766758at2"/>
<dbReference type="Gene3D" id="3.40.190.10">
    <property type="entry name" value="Periplasmic binding protein-like II"/>
    <property type="match status" value="2"/>
</dbReference>
<dbReference type="NCBIfam" id="NF007011">
    <property type="entry name" value="PRK09474.1"/>
    <property type="match status" value="1"/>
</dbReference>